<evidence type="ECO:0008006" key="4">
    <source>
        <dbReference type="Google" id="ProtNLM"/>
    </source>
</evidence>
<feature type="region of interest" description="Disordered" evidence="1">
    <location>
        <begin position="248"/>
        <end position="271"/>
    </location>
</feature>
<feature type="compositionally biased region" description="Pro residues" evidence="1">
    <location>
        <begin position="255"/>
        <end position="266"/>
    </location>
</feature>
<sequence>MDSIEVAVVASPFTNLAPLYEVDPEADVLLIVPSSNKPFAPWAGAPQVNGINGVHKTTAAAAPASRPGLRIKVSSRHLTLASRVFRNKLQFSSSKATRQSDGRVHLKLSEGFDPQAVSIVLNAVHARGSKVPRSVDLETLAQIAIFVDRFQLLDAVEVYAERWISKLEGDIPETYNRDLVLWLYISHVFRHSDIFKAVSKTAAAQSHGPIQTLNLPIREKIIKHIDTQRQLLLSKALTQIHNALDDLTSGSTVAPAPPTTATPPPGRARQVPVAPAPRLAAPAKPFEGISFASVVDGVIGGLTLLQAQRRRDRRRSSRGT</sequence>
<reference evidence="2" key="1">
    <citation type="submission" date="2023-02" db="EMBL/GenBank/DDBJ databases">
        <authorList>
            <person name="Palmer J.M."/>
        </authorList>
    </citation>
    <scope>NUCLEOTIDE SEQUENCE</scope>
    <source>
        <strain evidence="2">FW57</strain>
    </source>
</reference>
<accession>A0AAD4HZS8</accession>
<proteinExistence type="predicted"/>
<dbReference type="Proteomes" id="UP001197093">
    <property type="component" value="Unassembled WGS sequence"/>
</dbReference>
<evidence type="ECO:0000256" key="1">
    <source>
        <dbReference type="SAM" id="MobiDB-lite"/>
    </source>
</evidence>
<comment type="caution">
    <text evidence="2">The sequence shown here is derived from an EMBL/GenBank/DDBJ whole genome shotgun (WGS) entry which is preliminary data.</text>
</comment>
<gene>
    <name evidence="2" type="ORF">NEMBOFW57_003714</name>
</gene>
<keyword evidence="3" id="KW-1185">Reference proteome</keyword>
<evidence type="ECO:0000313" key="3">
    <source>
        <dbReference type="Proteomes" id="UP001197093"/>
    </source>
</evidence>
<organism evidence="2 3">
    <name type="scientific">Staphylotrichum longicolle</name>
    <dbReference type="NCBI Taxonomy" id="669026"/>
    <lineage>
        <taxon>Eukaryota</taxon>
        <taxon>Fungi</taxon>
        <taxon>Dikarya</taxon>
        <taxon>Ascomycota</taxon>
        <taxon>Pezizomycotina</taxon>
        <taxon>Sordariomycetes</taxon>
        <taxon>Sordariomycetidae</taxon>
        <taxon>Sordariales</taxon>
        <taxon>Chaetomiaceae</taxon>
        <taxon>Staphylotrichum</taxon>
    </lineage>
</organism>
<dbReference type="EMBL" id="JAHCVI010000001">
    <property type="protein sequence ID" value="KAG7293659.1"/>
    <property type="molecule type" value="Genomic_DNA"/>
</dbReference>
<name>A0AAD4HZS8_9PEZI</name>
<protein>
    <recommendedName>
        <fullName evidence="4">BTB domain-containing protein</fullName>
    </recommendedName>
</protein>
<dbReference type="AlphaFoldDB" id="A0AAD4HZS8"/>
<evidence type="ECO:0000313" key="2">
    <source>
        <dbReference type="EMBL" id="KAG7293659.1"/>
    </source>
</evidence>